<dbReference type="InterPro" id="IPR046036">
    <property type="entry name" value="DUF5994"/>
</dbReference>
<evidence type="ECO:0000256" key="2">
    <source>
        <dbReference type="RuleBase" id="RU003749"/>
    </source>
</evidence>
<comment type="similarity">
    <text evidence="1 2">Belongs to the anti-sigma-factor antagonist family.</text>
</comment>
<dbReference type="PROSITE" id="PS50801">
    <property type="entry name" value="STAS"/>
    <property type="match status" value="1"/>
</dbReference>
<dbReference type="SUPFAM" id="SSF52091">
    <property type="entry name" value="SpoIIaa-like"/>
    <property type="match status" value="1"/>
</dbReference>
<dbReference type="Proteomes" id="UP001596514">
    <property type="component" value="Unassembled WGS sequence"/>
</dbReference>
<dbReference type="PANTHER" id="PTHR33495">
    <property type="entry name" value="ANTI-SIGMA FACTOR ANTAGONIST TM_1081-RELATED-RELATED"/>
    <property type="match status" value="1"/>
</dbReference>
<sequence>MTPTLLSQPAPLSPVSSAMPRADSALRLSLHPVLDRRAVVDGAWWPYSRDAAAELPGLIATVDRRLGRVTLRIGLHGDAWQSIPRRVPARGRQVRIGWFRHTDPRLITLIFAAGEPVVLLVIPPDTAAAPAEATLKLTAQDLTTQDSAGLSADDAQTGARLPPDPVPPPRGTAADDTARWENESGLVTGQKVSSSPDSRQRQRAPRALCRPDRSLSGLARPGGRPISGRQASHPVPASPKETSITVIDTAPLGVADRSRPTVIHLSGEIDIFTSAALRRQLMSTLHSSTSLLILDLSQVSFCDAGGLAVLVGIQHRARLMGITLALSAPRPFMSRLLHITGLDRGLPMVA</sequence>
<dbReference type="NCBIfam" id="TIGR00377">
    <property type="entry name" value="ant_ant_sig"/>
    <property type="match status" value="1"/>
</dbReference>
<dbReference type="RefSeq" id="WP_386270825.1">
    <property type="nucleotide sequence ID" value="NZ_JBHSIJ010000002.1"/>
</dbReference>
<accession>A0ABW2SWN0</accession>
<evidence type="ECO:0000313" key="6">
    <source>
        <dbReference type="Proteomes" id="UP001596514"/>
    </source>
</evidence>
<dbReference type="InterPro" id="IPR036513">
    <property type="entry name" value="STAS_dom_sf"/>
</dbReference>
<name>A0ABW2SWN0_9ACTN</name>
<keyword evidence="6" id="KW-1185">Reference proteome</keyword>
<evidence type="ECO:0000256" key="1">
    <source>
        <dbReference type="ARBA" id="ARBA00009013"/>
    </source>
</evidence>
<dbReference type="EMBL" id="JBHTEE010000001">
    <property type="protein sequence ID" value="MFC7600236.1"/>
    <property type="molecule type" value="Genomic_DNA"/>
</dbReference>
<organism evidence="5 6">
    <name type="scientific">Streptosporangium amethystogenes subsp. fukuiense</name>
    <dbReference type="NCBI Taxonomy" id="698418"/>
    <lineage>
        <taxon>Bacteria</taxon>
        <taxon>Bacillati</taxon>
        <taxon>Actinomycetota</taxon>
        <taxon>Actinomycetes</taxon>
        <taxon>Streptosporangiales</taxon>
        <taxon>Streptosporangiaceae</taxon>
        <taxon>Streptosporangium</taxon>
    </lineage>
</organism>
<protein>
    <recommendedName>
        <fullName evidence="2">Anti-sigma factor antagonist</fullName>
    </recommendedName>
</protein>
<comment type="caution">
    <text evidence="5">The sequence shown here is derived from an EMBL/GenBank/DDBJ whole genome shotgun (WGS) entry which is preliminary data.</text>
</comment>
<feature type="domain" description="STAS" evidence="4">
    <location>
        <begin position="262"/>
        <end position="350"/>
    </location>
</feature>
<dbReference type="Pfam" id="PF01740">
    <property type="entry name" value="STAS"/>
    <property type="match status" value="1"/>
</dbReference>
<dbReference type="InterPro" id="IPR003658">
    <property type="entry name" value="Anti-sigma_ant"/>
</dbReference>
<evidence type="ECO:0000313" key="5">
    <source>
        <dbReference type="EMBL" id="MFC7600236.1"/>
    </source>
</evidence>
<dbReference type="InterPro" id="IPR002645">
    <property type="entry name" value="STAS_dom"/>
</dbReference>
<proteinExistence type="inferred from homology"/>
<feature type="compositionally biased region" description="Polar residues" evidence="3">
    <location>
        <begin position="185"/>
        <end position="197"/>
    </location>
</feature>
<dbReference type="Gene3D" id="3.30.750.24">
    <property type="entry name" value="STAS domain"/>
    <property type="match status" value="1"/>
</dbReference>
<dbReference type="PANTHER" id="PTHR33495:SF2">
    <property type="entry name" value="ANTI-SIGMA FACTOR ANTAGONIST TM_1081-RELATED"/>
    <property type="match status" value="1"/>
</dbReference>
<feature type="region of interest" description="Disordered" evidence="3">
    <location>
        <begin position="146"/>
        <end position="241"/>
    </location>
</feature>
<evidence type="ECO:0000256" key="3">
    <source>
        <dbReference type="SAM" id="MobiDB-lite"/>
    </source>
</evidence>
<evidence type="ECO:0000259" key="4">
    <source>
        <dbReference type="PROSITE" id="PS50801"/>
    </source>
</evidence>
<gene>
    <name evidence="5" type="ORF">ACFQVD_09000</name>
</gene>
<dbReference type="CDD" id="cd07043">
    <property type="entry name" value="STAS_anti-anti-sigma_factors"/>
    <property type="match status" value="1"/>
</dbReference>
<dbReference type="Pfam" id="PF19457">
    <property type="entry name" value="DUF5994"/>
    <property type="match status" value="1"/>
</dbReference>
<reference evidence="6" key="1">
    <citation type="journal article" date="2019" name="Int. J. Syst. Evol. Microbiol.">
        <title>The Global Catalogue of Microorganisms (GCM) 10K type strain sequencing project: providing services to taxonomists for standard genome sequencing and annotation.</title>
        <authorList>
            <consortium name="The Broad Institute Genomics Platform"/>
            <consortium name="The Broad Institute Genome Sequencing Center for Infectious Disease"/>
            <person name="Wu L."/>
            <person name="Ma J."/>
        </authorList>
    </citation>
    <scope>NUCLEOTIDE SEQUENCE [LARGE SCALE GENOMIC DNA]</scope>
    <source>
        <strain evidence="6">JCM 10083</strain>
    </source>
</reference>